<accession>I1D4X5</accession>
<name>I1D4X5_9PSEU</name>
<feature type="chain" id="PRO_5003638470" description="Esterase-like activity of phytase family protein" evidence="3">
    <location>
        <begin position="25"/>
        <end position="355"/>
    </location>
</feature>
<dbReference type="EMBL" id="CM001484">
    <property type="protein sequence ID" value="EIE99999.1"/>
    <property type="molecule type" value="Genomic_DNA"/>
</dbReference>
<dbReference type="Proteomes" id="UP000005087">
    <property type="component" value="Chromosome"/>
</dbReference>
<dbReference type="STRING" id="928724.SacglDRAFT_03133"/>
<feature type="signal peptide" evidence="3">
    <location>
        <begin position="1"/>
        <end position="24"/>
    </location>
</feature>
<evidence type="ECO:0000313" key="5">
    <source>
        <dbReference type="Proteomes" id="UP000005087"/>
    </source>
</evidence>
<evidence type="ECO:0008006" key="6">
    <source>
        <dbReference type="Google" id="ProtNLM"/>
    </source>
</evidence>
<dbReference type="eggNOG" id="COG3386">
    <property type="taxonomic scope" value="Bacteria"/>
</dbReference>
<feature type="transmembrane region" description="Helical" evidence="2">
    <location>
        <begin position="325"/>
        <end position="345"/>
    </location>
</feature>
<keyword evidence="5" id="KW-1185">Reference proteome</keyword>
<feature type="region of interest" description="Disordered" evidence="1">
    <location>
        <begin position="293"/>
        <end position="325"/>
    </location>
</feature>
<keyword evidence="2" id="KW-0812">Transmembrane</keyword>
<evidence type="ECO:0000256" key="1">
    <source>
        <dbReference type="SAM" id="MobiDB-lite"/>
    </source>
</evidence>
<proteinExistence type="predicted"/>
<dbReference type="AlphaFoldDB" id="I1D4X5"/>
<keyword evidence="2" id="KW-0472">Membrane</keyword>
<keyword evidence="2" id="KW-1133">Transmembrane helix</keyword>
<dbReference type="RefSeq" id="WP_005465703.1">
    <property type="nucleotide sequence ID" value="NZ_CM001484.1"/>
</dbReference>
<evidence type="ECO:0000313" key="4">
    <source>
        <dbReference type="EMBL" id="EIE99999.1"/>
    </source>
</evidence>
<dbReference type="HOGENOM" id="CLU_062020_0_0_11"/>
<dbReference type="SUPFAM" id="SSF101898">
    <property type="entry name" value="NHL repeat"/>
    <property type="match status" value="1"/>
</dbReference>
<protein>
    <recommendedName>
        <fullName evidence="6">Esterase-like activity of phytase family protein</fullName>
    </recommendedName>
</protein>
<keyword evidence="3" id="KW-0732">Signal</keyword>
<evidence type="ECO:0000256" key="3">
    <source>
        <dbReference type="SAM" id="SignalP"/>
    </source>
</evidence>
<evidence type="ECO:0000256" key="2">
    <source>
        <dbReference type="SAM" id="Phobius"/>
    </source>
</evidence>
<reference evidence="5" key="2">
    <citation type="submission" date="2012-01" db="EMBL/GenBank/DDBJ databases">
        <title>Noncontiguous Finished sequence of chromosome of Saccharomonospora glauca K62.</title>
        <authorList>
            <consortium name="US DOE Joint Genome Institute"/>
            <person name="Lucas S."/>
            <person name="Han J."/>
            <person name="Lapidus A."/>
            <person name="Cheng J.-F."/>
            <person name="Goodwin L."/>
            <person name="Pitluck S."/>
            <person name="Peters L."/>
            <person name="Mikhailova N."/>
            <person name="Held B."/>
            <person name="Detter J.C."/>
            <person name="Han C."/>
            <person name="Tapia R."/>
            <person name="Land M."/>
            <person name="Hauser L."/>
            <person name="Kyrpides N."/>
            <person name="Ivanova N."/>
            <person name="Pagani I."/>
            <person name="Brambilla E.-M."/>
            <person name="Klenk H.-P."/>
            <person name="Woyke T."/>
        </authorList>
    </citation>
    <scope>NUCLEOTIDE SEQUENCE [LARGE SCALE GENOMIC DNA]</scope>
    <source>
        <strain evidence="5">K62</strain>
    </source>
</reference>
<sequence>MRRFGSALVTATLVAVALPVGASAADQTEDTTTSAVPEVVCSIDDPRLEELSGLAADAEHVYAVNDGGTRLEVAVLDDDCRVRDVITAPTDPYDVEDLALGPDGTLWLGDTGDNRRRRETAAVHALSRDGTSVLYRLTYPDGPQDAEALVVDHTGTPYIITKNVLGTARVYRPAQPLVSPGPTPLEHVGTVSLRTTDTPGGPVGELGSVLVTGAALSADGSVVALRTYTDAYLYPVTDGDIVAAFTREPVRVPLPDEKQGEAIAFTPDGTLLSASEGRGEPLRAVPNAVSLVDTRSSGEADADEAEEPASHAAETPEEPVEHESGLGVAPALVIAVITAAVLVAWGSRRRRRNDA</sequence>
<organism evidence="4 5">
    <name type="scientific">Saccharomonospora glauca K62</name>
    <dbReference type="NCBI Taxonomy" id="928724"/>
    <lineage>
        <taxon>Bacteria</taxon>
        <taxon>Bacillati</taxon>
        <taxon>Actinomycetota</taxon>
        <taxon>Actinomycetes</taxon>
        <taxon>Pseudonocardiales</taxon>
        <taxon>Pseudonocardiaceae</taxon>
        <taxon>Saccharomonospora</taxon>
    </lineage>
</organism>
<reference evidence="4 5" key="1">
    <citation type="submission" date="2011-09" db="EMBL/GenBank/DDBJ databases">
        <authorList>
            <consortium name="US DOE Joint Genome Institute (JGI-PGF)"/>
            <person name="Lucas S."/>
            <person name="Han J."/>
            <person name="Lapidus A."/>
            <person name="Cheng J.-F."/>
            <person name="Goodwin L."/>
            <person name="Pitluck S."/>
            <person name="Peters L."/>
            <person name="Land M.L."/>
            <person name="Hauser L."/>
            <person name="Brambilla E."/>
            <person name="Klenk H.-P."/>
            <person name="Woyke T.J."/>
        </authorList>
    </citation>
    <scope>NUCLEOTIDE SEQUENCE [LARGE SCALE GENOMIC DNA]</scope>
    <source>
        <strain evidence="4 5">K62</strain>
    </source>
</reference>
<gene>
    <name evidence="4" type="ORF">SacglDRAFT_03133</name>
</gene>